<comment type="caution">
    <text evidence="1">The sequence shown here is derived from an EMBL/GenBank/DDBJ whole genome shotgun (WGS) entry which is preliminary data.</text>
</comment>
<sequence length="143" mass="16302">MDRIARKTGFIKRNDKIDTSTFLAFNIFLSHDMCDKSLATLCGKLAANYGILLSPQALNEKFNKEAVEFMQKLFTEMIFNQNKILKKHRNSLTFKRILLNDATGYSLPNKFNDEYSESGGSSSKSAIKIQLQYDLQDLCTSIQ</sequence>
<dbReference type="OrthoDB" id="1897362at2"/>
<organism evidence="1 2">
    <name type="scientific">Clostridium puniceum</name>
    <dbReference type="NCBI Taxonomy" id="29367"/>
    <lineage>
        <taxon>Bacteria</taxon>
        <taxon>Bacillati</taxon>
        <taxon>Bacillota</taxon>
        <taxon>Clostridia</taxon>
        <taxon>Eubacteriales</taxon>
        <taxon>Clostridiaceae</taxon>
        <taxon>Clostridium</taxon>
    </lineage>
</organism>
<evidence type="ECO:0000313" key="1">
    <source>
        <dbReference type="EMBL" id="OOM73818.1"/>
    </source>
</evidence>
<keyword evidence="2" id="KW-1185">Reference proteome</keyword>
<protein>
    <recommendedName>
        <fullName evidence="3">Transposase</fullName>
    </recommendedName>
</protein>
<dbReference type="RefSeq" id="WP_077849269.1">
    <property type="nucleotide sequence ID" value="NZ_LZZM01000209.1"/>
</dbReference>
<dbReference type="InterPro" id="IPR012337">
    <property type="entry name" value="RNaseH-like_sf"/>
</dbReference>
<proteinExistence type="predicted"/>
<dbReference type="SUPFAM" id="SSF53098">
    <property type="entry name" value="Ribonuclease H-like"/>
    <property type="match status" value="1"/>
</dbReference>
<accession>A0A1S8T7Z4</accession>
<dbReference type="Proteomes" id="UP000190890">
    <property type="component" value="Unassembled WGS sequence"/>
</dbReference>
<reference evidence="1 2" key="1">
    <citation type="submission" date="2016-05" db="EMBL/GenBank/DDBJ databases">
        <title>Microbial solvent formation.</title>
        <authorList>
            <person name="Poehlein A."/>
            <person name="Montoya Solano J.D."/>
            <person name="Flitsch S."/>
            <person name="Krabben P."/>
            <person name="Duerre P."/>
            <person name="Daniel R."/>
        </authorList>
    </citation>
    <scope>NUCLEOTIDE SEQUENCE [LARGE SCALE GENOMIC DNA]</scope>
    <source>
        <strain evidence="1 2">DSM 2619</strain>
    </source>
</reference>
<evidence type="ECO:0008006" key="3">
    <source>
        <dbReference type="Google" id="ProtNLM"/>
    </source>
</evidence>
<dbReference type="AlphaFoldDB" id="A0A1S8T7Z4"/>
<evidence type="ECO:0000313" key="2">
    <source>
        <dbReference type="Proteomes" id="UP000190890"/>
    </source>
</evidence>
<gene>
    <name evidence="1" type="ORF">CLPUN_43250</name>
</gene>
<dbReference type="EMBL" id="LZZM01000209">
    <property type="protein sequence ID" value="OOM73818.1"/>
    <property type="molecule type" value="Genomic_DNA"/>
</dbReference>
<name>A0A1S8T7Z4_9CLOT</name>